<dbReference type="RefSeq" id="WP_045252817.1">
    <property type="nucleotide sequence ID" value="NZ_CP031425.1"/>
</dbReference>
<name>A0A0F0KZJ3_9MICO</name>
<protein>
    <submittedName>
        <fullName evidence="2">Uncharacterized protein</fullName>
    </submittedName>
</protein>
<dbReference type="EMBL" id="JYIU01000025">
    <property type="protein sequence ID" value="KJL25849.1"/>
    <property type="molecule type" value="Genomic_DNA"/>
</dbReference>
<evidence type="ECO:0000256" key="1">
    <source>
        <dbReference type="SAM" id="MobiDB-lite"/>
    </source>
</evidence>
<keyword evidence="3" id="KW-1185">Reference proteome</keyword>
<dbReference type="Proteomes" id="UP000033572">
    <property type="component" value="Unassembled WGS sequence"/>
</dbReference>
<accession>A0A0F0KZJ3</accession>
<dbReference type="AlphaFoldDB" id="A0A0F0KZJ3"/>
<proteinExistence type="predicted"/>
<dbReference type="GeneID" id="94445968"/>
<sequence>MTDRDPLDDLLTHSAPGSVRRTPRLDRDLALLSREARGAEASRHRPARILVGAGLSLLLLGGAGTAVAATTFNWSPWAQDPDIAYPFTLPSGRDCEARVKMLLVTDAPETGPISGAPDAALSAHFRSFDAIAAADIEGSIAEVHRRAGSGMMVAVSPEGQLSDVRETAEGPTADDVYAAAAHDALGDALRAEALAYGLDSGQWSSDYDIQCEAISE</sequence>
<comment type="caution">
    <text evidence="2">The sequence shown here is derived from an EMBL/GenBank/DDBJ whole genome shotgun (WGS) entry which is preliminary data.</text>
</comment>
<gene>
    <name evidence="2" type="ORF">RN50_00372</name>
</gene>
<evidence type="ECO:0000313" key="3">
    <source>
        <dbReference type="Proteomes" id="UP000033572"/>
    </source>
</evidence>
<dbReference type="PATRIC" id="fig|104336.4.peg.390"/>
<organism evidence="2 3">
    <name type="scientific">Microbacterium foliorum</name>
    <dbReference type="NCBI Taxonomy" id="104336"/>
    <lineage>
        <taxon>Bacteria</taxon>
        <taxon>Bacillati</taxon>
        <taxon>Actinomycetota</taxon>
        <taxon>Actinomycetes</taxon>
        <taxon>Micrococcales</taxon>
        <taxon>Microbacteriaceae</taxon>
        <taxon>Microbacterium</taxon>
    </lineage>
</organism>
<feature type="region of interest" description="Disordered" evidence="1">
    <location>
        <begin position="1"/>
        <end position="21"/>
    </location>
</feature>
<evidence type="ECO:0000313" key="2">
    <source>
        <dbReference type="EMBL" id="KJL25849.1"/>
    </source>
</evidence>
<reference evidence="2 3" key="1">
    <citation type="submission" date="2015-02" db="EMBL/GenBank/DDBJ databases">
        <title>Draft genome sequences of ten Microbacterium spp. with emphasis on heavy metal contaminated environments.</title>
        <authorList>
            <person name="Corretto E."/>
        </authorList>
    </citation>
    <scope>NUCLEOTIDE SEQUENCE [LARGE SCALE GENOMIC DNA]</scope>
    <source>
        <strain evidence="2 3">DSM 12966</strain>
    </source>
</reference>
<dbReference type="KEGG" id="mfol:DXT68_16360"/>
<feature type="compositionally biased region" description="Basic and acidic residues" evidence="1">
    <location>
        <begin position="1"/>
        <end position="11"/>
    </location>
</feature>